<keyword evidence="2" id="KW-0677">Repeat</keyword>
<feature type="domain" description="EF-hand" evidence="4">
    <location>
        <begin position="42"/>
        <end position="77"/>
    </location>
</feature>
<evidence type="ECO:0000313" key="6">
    <source>
        <dbReference type="Proteomes" id="UP000007879"/>
    </source>
</evidence>
<dbReference type="GO" id="GO:0043226">
    <property type="term" value="C:organelle"/>
    <property type="evidence" value="ECO:0007669"/>
    <property type="project" value="UniProtKB-ARBA"/>
</dbReference>
<evidence type="ECO:0000313" key="5">
    <source>
        <dbReference type="EnsemblMetazoa" id="Aqu2.1.25757_001"/>
    </source>
</evidence>
<dbReference type="EnsemblMetazoa" id="Aqu2.1.25757_001">
    <property type="protein sequence ID" value="Aqu2.1.25757_001"/>
    <property type="gene ID" value="Aqu2.1.25757"/>
</dbReference>
<dbReference type="EnsemblMetazoa" id="XM_003388271.2">
    <property type="protein sequence ID" value="XP_003388319.2"/>
    <property type="gene ID" value="LOC100642102"/>
</dbReference>
<dbReference type="InterPro" id="IPR039647">
    <property type="entry name" value="EF_hand_pair_protein_CML-like"/>
</dbReference>
<dbReference type="InterPro" id="IPR018247">
    <property type="entry name" value="EF_Hand_1_Ca_BS"/>
</dbReference>
<dbReference type="OrthoDB" id="26525at2759"/>
<dbReference type="CDD" id="cd00051">
    <property type="entry name" value="EFh"/>
    <property type="match status" value="1"/>
</dbReference>
<dbReference type="InterPro" id="IPR011992">
    <property type="entry name" value="EF-hand-dom_pair"/>
</dbReference>
<dbReference type="Proteomes" id="UP000007879">
    <property type="component" value="Unassembled WGS sequence"/>
</dbReference>
<feature type="domain" description="EF-hand" evidence="4">
    <location>
        <begin position="6"/>
        <end position="41"/>
    </location>
</feature>
<dbReference type="Gene3D" id="1.10.238.10">
    <property type="entry name" value="EF-hand"/>
    <property type="match status" value="2"/>
</dbReference>
<protein>
    <recommendedName>
        <fullName evidence="4">EF-hand domain-containing protein</fullName>
    </recommendedName>
</protein>
<accession>A0A1X7UDB9</accession>
<evidence type="ECO:0000259" key="4">
    <source>
        <dbReference type="PROSITE" id="PS50222"/>
    </source>
</evidence>
<keyword evidence="1" id="KW-0479">Metal-binding</keyword>
<dbReference type="InParanoid" id="A0A1X7UDB9"/>
<dbReference type="Pfam" id="PF13499">
    <property type="entry name" value="EF-hand_7"/>
    <property type="match status" value="2"/>
</dbReference>
<organism evidence="5">
    <name type="scientific">Amphimedon queenslandica</name>
    <name type="common">Sponge</name>
    <dbReference type="NCBI Taxonomy" id="400682"/>
    <lineage>
        <taxon>Eukaryota</taxon>
        <taxon>Metazoa</taxon>
        <taxon>Porifera</taxon>
        <taxon>Demospongiae</taxon>
        <taxon>Heteroscleromorpha</taxon>
        <taxon>Haplosclerida</taxon>
        <taxon>Niphatidae</taxon>
        <taxon>Amphimedon</taxon>
    </lineage>
</organism>
<dbReference type="SUPFAM" id="SSF47473">
    <property type="entry name" value="EF-hand"/>
    <property type="match status" value="1"/>
</dbReference>
<gene>
    <name evidence="5" type="primary">100642102</name>
</gene>
<reference evidence="6" key="1">
    <citation type="journal article" date="2010" name="Nature">
        <title>The Amphimedon queenslandica genome and the evolution of animal complexity.</title>
        <authorList>
            <person name="Srivastava M."/>
            <person name="Simakov O."/>
            <person name="Chapman J."/>
            <person name="Fahey B."/>
            <person name="Gauthier M.E."/>
            <person name="Mitros T."/>
            <person name="Richards G.S."/>
            <person name="Conaco C."/>
            <person name="Dacre M."/>
            <person name="Hellsten U."/>
            <person name="Larroux C."/>
            <person name="Putnam N.H."/>
            <person name="Stanke M."/>
            <person name="Adamska M."/>
            <person name="Darling A."/>
            <person name="Degnan S.M."/>
            <person name="Oakley T.H."/>
            <person name="Plachetzki D.C."/>
            <person name="Zhai Y."/>
            <person name="Adamski M."/>
            <person name="Calcino A."/>
            <person name="Cummins S.F."/>
            <person name="Goodstein D.M."/>
            <person name="Harris C."/>
            <person name="Jackson D.J."/>
            <person name="Leys S.P."/>
            <person name="Shu S."/>
            <person name="Woodcroft B.J."/>
            <person name="Vervoort M."/>
            <person name="Kosik K.S."/>
            <person name="Manning G."/>
            <person name="Degnan B.M."/>
            <person name="Rokhsar D.S."/>
        </authorList>
    </citation>
    <scope>NUCLEOTIDE SEQUENCE [LARGE SCALE GENOMIC DNA]</scope>
</reference>
<feature type="domain" description="EF-hand" evidence="4">
    <location>
        <begin position="116"/>
        <end position="151"/>
    </location>
</feature>
<dbReference type="SMART" id="SM00054">
    <property type="entry name" value="EFh"/>
    <property type="match status" value="4"/>
</dbReference>
<dbReference type="FunFam" id="1.10.238.10:FF:000178">
    <property type="entry name" value="Calmodulin-2 A"/>
    <property type="match status" value="1"/>
</dbReference>
<evidence type="ECO:0000256" key="2">
    <source>
        <dbReference type="ARBA" id="ARBA00022737"/>
    </source>
</evidence>
<dbReference type="InterPro" id="IPR002048">
    <property type="entry name" value="EF_hand_dom"/>
</dbReference>
<dbReference type="GO" id="GO:0005509">
    <property type="term" value="F:calcium ion binding"/>
    <property type="evidence" value="ECO:0007669"/>
    <property type="project" value="InterPro"/>
</dbReference>
<dbReference type="AlphaFoldDB" id="A0A1X7UDB9"/>
<dbReference type="STRING" id="400682.A0A1X7UDB9"/>
<dbReference type="KEGG" id="aqu:100642102"/>
<dbReference type="PROSITE" id="PS50222">
    <property type="entry name" value="EF_HAND_2"/>
    <property type="match status" value="3"/>
</dbReference>
<sequence length="152" mass="17767">MPLTDEQKAELKKKFDSFDVDKDGTISIAELKAVCESMGLNKSELEIAEYIDRADKDGSGTVDFDEYCQHYAEIDEQRMWELFQKYDTKNGTEEGNGYLDLEELTALVKDLNFRNIKKRTIKYFMKQLDTNGDKKISFEEFKAMNRTKLMKK</sequence>
<reference evidence="5" key="2">
    <citation type="submission" date="2017-05" db="UniProtKB">
        <authorList>
            <consortium name="EnsemblMetazoa"/>
        </authorList>
    </citation>
    <scope>IDENTIFICATION</scope>
</reference>
<dbReference type="PROSITE" id="PS00018">
    <property type="entry name" value="EF_HAND_1"/>
    <property type="match status" value="3"/>
</dbReference>
<evidence type="ECO:0000256" key="1">
    <source>
        <dbReference type="ARBA" id="ARBA00022723"/>
    </source>
</evidence>
<evidence type="ECO:0000256" key="3">
    <source>
        <dbReference type="ARBA" id="ARBA00022837"/>
    </source>
</evidence>
<proteinExistence type="predicted"/>
<dbReference type="PANTHER" id="PTHR10891">
    <property type="entry name" value="EF-HAND CALCIUM-BINDING DOMAIN CONTAINING PROTEIN"/>
    <property type="match status" value="1"/>
</dbReference>
<keyword evidence="3" id="KW-0106">Calcium</keyword>
<keyword evidence="6" id="KW-1185">Reference proteome</keyword>
<name>A0A1X7UDB9_AMPQE</name>
<dbReference type="eggNOG" id="KOG0027">
    <property type="taxonomic scope" value="Eukaryota"/>
</dbReference>